<sequence length="77" mass="8323">MNFIMKDQDTEAIDVTKGKQDITEVANDTLQMVGDNMDLADVGANDSQVPTVATDEPKYAPAADRLPEPSNTSRVVI</sequence>
<proteinExistence type="predicted"/>
<dbReference type="AlphaFoldDB" id="A0A0L0G3Y7"/>
<evidence type="ECO:0000313" key="2">
    <source>
        <dbReference type="EMBL" id="KNC83822.1"/>
    </source>
</evidence>
<accession>A0A0L0G3Y7</accession>
<protein>
    <submittedName>
        <fullName evidence="2">Uncharacterized protein</fullName>
    </submittedName>
</protein>
<feature type="region of interest" description="Disordered" evidence="1">
    <location>
        <begin position="43"/>
        <end position="77"/>
    </location>
</feature>
<gene>
    <name evidence="2" type="ORF">SARC_03951</name>
</gene>
<dbReference type="EMBL" id="KQ241808">
    <property type="protein sequence ID" value="KNC83822.1"/>
    <property type="molecule type" value="Genomic_DNA"/>
</dbReference>
<dbReference type="Proteomes" id="UP000054560">
    <property type="component" value="Unassembled WGS sequence"/>
</dbReference>
<reference evidence="2 3" key="1">
    <citation type="submission" date="2011-02" db="EMBL/GenBank/DDBJ databases">
        <title>The Genome Sequence of Sphaeroforma arctica JP610.</title>
        <authorList>
            <consortium name="The Broad Institute Genome Sequencing Platform"/>
            <person name="Russ C."/>
            <person name="Cuomo C."/>
            <person name="Young S.K."/>
            <person name="Zeng Q."/>
            <person name="Gargeya S."/>
            <person name="Alvarado L."/>
            <person name="Berlin A."/>
            <person name="Chapman S.B."/>
            <person name="Chen Z."/>
            <person name="Freedman E."/>
            <person name="Gellesch M."/>
            <person name="Goldberg J."/>
            <person name="Griggs A."/>
            <person name="Gujja S."/>
            <person name="Heilman E."/>
            <person name="Heiman D."/>
            <person name="Howarth C."/>
            <person name="Mehta T."/>
            <person name="Neiman D."/>
            <person name="Pearson M."/>
            <person name="Roberts A."/>
            <person name="Saif S."/>
            <person name="Shea T."/>
            <person name="Shenoy N."/>
            <person name="Sisk P."/>
            <person name="Stolte C."/>
            <person name="Sykes S."/>
            <person name="White J."/>
            <person name="Yandava C."/>
            <person name="Burger G."/>
            <person name="Gray M.W."/>
            <person name="Holland P.W.H."/>
            <person name="King N."/>
            <person name="Lang F.B.F."/>
            <person name="Roger A.J."/>
            <person name="Ruiz-Trillo I."/>
            <person name="Haas B."/>
            <person name="Nusbaum C."/>
            <person name="Birren B."/>
        </authorList>
    </citation>
    <scope>NUCLEOTIDE SEQUENCE [LARGE SCALE GENOMIC DNA]</scope>
    <source>
        <strain evidence="2 3">JP610</strain>
    </source>
</reference>
<organism evidence="2 3">
    <name type="scientific">Sphaeroforma arctica JP610</name>
    <dbReference type="NCBI Taxonomy" id="667725"/>
    <lineage>
        <taxon>Eukaryota</taxon>
        <taxon>Ichthyosporea</taxon>
        <taxon>Ichthyophonida</taxon>
        <taxon>Sphaeroforma</taxon>
    </lineage>
</organism>
<keyword evidence="3" id="KW-1185">Reference proteome</keyword>
<name>A0A0L0G3Y7_9EUKA</name>
<dbReference type="GeneID" id="25904455"/>
<dbReference type="RefSeq" id="XP_014157724.1">
    <property type="nucleotide sequence ID" value="XM_014302249.1"/>
</dbReference>
<evidence type="ECO:0000313" key="3">
    <source>
        <dbReference type="Proteomes" id="UP000054560"/>
    </source>
</evidence>
<evidence type="ECO:0000256" key="1">
    <source>
        <dbReference type="SAM" id="MobiDB-lite"/>
    </source>
</evidence>